<name>A0ABY9T7U0_BREBE</name>
<dbReference type="Pfam" id="PF00126">
    <property type="entry name" value="HTH_1"/>
    <property type="match status" value="1"/>
</dbReference>
<feature type="domain" description="HTH lysR-type" evidence="5">
    <location>
        <begin position="1"/>
        <end position="58"/>
    </location>
</feature>
<dbReference type="PROSITE" id="PS50931">
    <property type="entry name" value="HTH_LYSR"/>
    <property type="match status" value="1"/>
</dbReference>
<protein>
    <submittedName>
        <fullName evidence="6">LysR family transcriptional regulator</fullName>
    </submittedName>
</protein>
<keyword evidence="7" id="KW-1185">Reference proteome</keyword>
<evidence type="ECO:0000256" key="1">
    <source>
        <dbReference type="ARBA" id="ARBA00009437"/>
    </source>
</evidence>
<evidence type="ECO:0000313" key="6">
    <source>
        <dbReference type="EMBL" id="WNC16170.1"/>
    </source>
</evidence>
<keyword evidence="4" id="KW-0804">Transcription</keyword>
<evidence type="ECO:0000256" key="3">
    <source>
        <dbReference type="ARBA" id="ARBA00023125"/>
    </source>
</evidence>
<dbReference type="Pfam" id="PF03466">
    <property type="entry name" value="LysR_substrate"/>
    <property type="match status" value="1"/>
</dbReference>
<dbReference type="SUPFAM" id="SSF53850">
    <property type="entry name" value="Periplasmic binding protein-like II"/>
    <property type="match status" value="1"/>
</dbReference>
<evidence type="ECO:0000256" key="2">
    <source>
        <dbReference type="ARBA" id="ARBA00023015"/>
    </source>
</evidence>
<organism evidence="6 7">
    <name type="scientific">Brevibacillus brevis</name>
    <name type="common">Bacillus brevis</name>
    <dbReference type="NCBI Taxonomy" id="1393"/>
    <lineage>
        <taxon>Bacteria</taxon>
        <taxon>Bacillati</taxon>
        <taxon>Bacillota</taxon>
        <taxon>Bacilli</taxon>
        <taxon>Bacillales</taxon>
        <taxon>Paenibacillaceae</taxon>
        <taxon>Brevibacillus</taxon>
    </lineage>
</organism>
<evidence type="ECO:0000259" key="5">
    <source>
        <dbReference type="PROSITE" id="PS50931"/>
    </source>
</evidence>
<sequence>MDDKDCKLLLHVYEEKNITRAAERMHISQPALSYRLQQLEAEFGITIFTKHGKGVKFTTEGEYLVSFARKLVLEMRKAKDHLSNMANEVKGTLRLGVSNHFAHYKLPPILKSFLEDYPDVTITLETGYSSMIHQLLNEESVDVGIISGNYQWFDQKCLIYRNRITVISKEKISLDDLPSLPRIHYRTPHHSANIKYKTDLLLPKAIEDWWQERYTQPPRLSMQVDNAESCKEMVRYGFGYAIIPRTCLKEQDNFHTIDLSYQNGSELSRNTWMHYRESSIQSSVVKTFVNYMKAFYALDGQEDSAAF</sequence>
<evidence type="ECO:0000256" key="4">
    <source>
        <dbReference type="ARBA" id="ARBA00023163"/>
    </source>
</evidence>
<dbReference type="PANTHER" id="PTHR30126:SF78">
    <property type="entry name" value="HTH LYSR-TYPE DOMAIN-CONTAINING PROTEIN"/>
    <property type="match status" value="1"/>
</dbReference>
<dbReference type="EMBL" id="CP134050">
    <property type="protein sequence ID" value="WNC16170.1"/>
    <property type="molecule type" value="Genomic_DNA"/>
</dbReference>
<dbReference type="PRINTS" id="PR00039">
    <property type="entry name" value="HTHLYSR"/>
</dbReference>
<gene>
    <name evidence="6" type="ORF">RGB73_07595</name>
</gene>
<reference evidence="6 7" key="1">
    <citation type="submission" date="2023-09" db="EMBL/GenBank/DDBJ databases">
        <title>Complete Genome and Methylome dissection of Bacillus brevis NEB573 original source of BbsI restriction endonuclease.</title>
        <authorList>
            <person name="Fomenkov A."/>
            <person name="Roberts R.D."/>
        </authorList>
    </citation>
    <scope>NUCLEOTIDE SEQUENCE [LARGE SCALE GENOMIC DNA]</scope>
    <source>
        <strain evidence="6 7">NEB573</strain>
    </source>
</reference>
<dbReference type="PANTHER" id="PTHR30126">
    <property type="entry name" value="HTH-TYPE TRANSCRIPTIONAL REGULATOR"/>
    <property type="match status" value="1"/>
</dbReference>
<dbReference type="SUPFAM" id="SSF46785">
    <property type="entry name" value="Winged helix' DNA-binding domain"/>
    <property type="match status" value="1"/>
</dbReference>
<dbReference type="RefSeq" id="WP_310770594.1">
    <property type="nucleotide sequence ID" value="NZ_CP134050.1"/>
</dbReference>
<dbReference type="InterPro" id="IPR036390">
    <property type="entry name" value="WH_DNA-bd_sf"/>
</dbReference>
<dbReference type="InterPro" id="IPR005119">
    <property type="entry name" value="LysR_subst-bd"/>
</dbReference>
<accession>A0ABY9T7U0</accession>
<keyword evidence="2" id="KW-0805">Transcription regulation</keyword>
<dbReference type="InterPro" id="IPR036388">
    <property type="entry name" value="WH-like_DNA-bd_sf"/>
</dbReference>
<dbReference type="CDD" id="cd05466">
    <property type="entry name" value="PBP2_LTTR_substrate"/>
    <property type="match status" value="1"/>
</dbReference>
<dbReference type="Proteomes" id="UP001256827">
    <property type="component" value="Chromosome"/>
</dbReference>
<proteinExistence type="inferred from homology"/>
<evidence type="ECO:0000313" key="7">
    <source>
        <dbReference type="Proteomes" id="UP001256827"/>
    </source>
</evidence>
<keyword evidence="3" id="KW-0238">DNA-binding</keyword>
<comment type="similarity">
    <text evidence="1">Belongs to the LysR transcriptional regulatory family.</text>
</comment>
<dbReference type="Gene3D" id="1.10.10.10">
    <property type="entry name" value="Winged helix-like DNA-binding domain superfamily/Winged helix DNA-binding domain"/>
    <property type="match status" value="1"/>
</dbReference>
<dbReference type="Gene3D" id="3.40.190.290">
    <property type="match status" value="1"/>
</dbReference>
<dbReference type="InterPro" id="IPR000847">
    <property type="entry name" value="LysR_HTH_N"/>
</dbReference>